<comment type="caution">
    <text evidence="5">The sequence shown here is derived from an EMBL/GenBank/DDBJ whole genome shotgun (WGS) entry which is preliminary data.</text>
</comment>
<keyword evidence="6" id="KW-1185">Reference proteome</keyword>
<dbReference type="PANTHER" id="PTHR32305:SF17">
    <property type="entry name" value="TRNA NUCLEASE WAPA"/>
    <property type="match status" value="1"/>
</dbReference>
<organism evidence="5 6">
    <name type="scientific">Actinacidiphila epipremni</name>
    <dbReference type="NCBI Taxonomy" id="2053013"/>
    <lineage>
        <taxon>Bacteria</taxon>
        <taxon>Bacillati</taxon>
        <taxon>Actinomycetota</taxon>
        <taxon>Actinomycetes</taxon>
        <taxon>Kitasatosporales</taxon>
        <taxon>Streptomycetaceae</taxon>
        <taxon>Actinacidiphila</taxon>
    </lineage>
</organism>
<dbReference type="InterPro" id="IPR022385">
    <property type="entry name" value="Rhs_assc_core"/>
</dbReference>
<keyword evidence="1" id="KW-0677">Repeat</keyword>
<dbReference type="InterPro" id="IPR006530">
    <property type="entry name" value="YD"/>
</dbReference>
<feature type="region of interest" description="Disordered" evidence="2">
    <location>
        <begin position="219"/>
        <end position="274"/>
    </location>
</feature>
<dbReference type="EMBL" id="JAATEJ010000002">
    <property type="protein sequence ID" value="NJP42545.1"/>
    <property type="molecule type" value="Genomic_DNA"/>
</dbReference>
<evidence type="ECO:0000313" key="5">
    <source>
        <dbReference type="EMBL" id="NJP42545.1"/>
    </source>
</evidence>
<feature type="compositionally biased region" description="Polar residues" evidence="2">
    <location>
        <begin position="219"/>
        <end position="230"/>
    </location>
</feature>
<dbReference type="Pfam" id="PF25023">
    <property type="entry name" value="TEN_YD-shell"/>
    <property type="match status" value="1"/>
</dbReference>
<dbReference type="Pfam" id="PF05593">
    <property type="entry name" value="RHS_repeat"/>
    <property type="match status" value="1"/>
</dbReference>
<dbReference type="SMART" id="SM00306">
    <property type="entry name" value="HintN"/>
    <property type="match status" value="1"/>
</dbReference>
<dbReference type="RefSeq" id="WP_167981412.1">
    <property type="nucleotide sequence ID" value="NZ_JAATEJ010000002.1"/>
</dbReference>
<feature type="compositionally biased region" description="Polar residues" evidence="2">
    <location>
        <begin position="1910"/>
        <end position="1927"/>
    </location>
</feature>
<dbReference type="Proteomes" id="UP000734511">
    <property type="component" value="Unassembled WGS sequence"/>
</dbReference>
<dbReference type="InterPro" id="IPR036844">
    <property type="entry name" value="Hint_dom_sf"/>
</dbReference>
<sequence length="2365" mass="251382">MHFTPVPRRRRTAAKVASAVAAALIATTLQVLPHATTTASADTGPAVRSLEKPVKVSAAKVKPRPVDRTVSHPSTPKSAWPAAGTATVSLATPFTSLLAKPGNAGSAGDGVKAGTLPVTLRPATTAGKDRPSASPTAPAKATVRILDHAAAVKAGVDGVLMTVSRSGTTAGRAQVSLDYSAFAGAAGGGYGERLRLVQLPACSLTTPEVAKCRVTTPLAGTNDSERQTVTADDVTVPAEAKPSSDSPLAAPRTSPDPGVTVLAATTDASGPSGDYKATPLASASTWSTGLNSGSFSWNYSMPVPSVPGGLMPKVGLSYSSGSIDGRTANTNNQGSWAGDGFDMDPGFVERSYKLCGDDGVKTDGVEPGDLCWGYDNATISFSGHSGQLIPVSADEWRISGDDGTKVLRLRDTAHGNGDNDGEYFEAITTNGTRYYFGYNRLPNWTSGKPETKSVETVPVYGDDGNEPCHASTFADSWCQQGWRWNLDLVIDTNGDDVTYWYKPETNSYGRNLKSTDDTPYVRAATLGHIEYGQQQTDIYSTTVKPMARVDFGTAERCLETTAALCDPASIDTNRQYWYDTPWDMNCEAGTTCDAGRYSPTFFTRTRLTDVTTSTLQSDGTYTPIDTWVLHHKWGTADTDYQLLLDSITHTALAGTTPITPPATTLQYDPRIGRLDRTGDGRSPFYKQRLSTIDDEVGGQVDVNYSQAACDWDSLPTPQTNTTHCFPQAYQPSSDVPVTTEWFNKYVVDSVISTDRTGGAPDMVTRYFYLDDGAWAFADDEGITKEKLKTWSEWRGHAHVRVETGGTSGMSTQTDHYFLRGMDGDRSDPADATATRTVTVQDPDLGTLTDDQAWAGFEYRTESYDAPNGKILAKTASLPWKKQTAKRVRDWGTTTANLTGTSVSHSYTSLDNGAGSQWSETRSTTSFDDYGRATQVESLGDVALPGDDTCTRTTYADNTADWILTAAIHAETVAGTCAAQPNRDTQPDGTSAVLADKRVRFDGQAYGKAPTRGLATLTETLKSRNGTTATYIDDAATYDLYGRQLTATVGASTSVFDPTDDTEAPVTTPASAARTTTSVYTPATGRLTKTVVTTPPSTVGVDSTKQTTTTYTDALRGLPVISLDTNAKRTDVLYDALGRALKVWQPNRSKASGQTPNTEYVYTNADNVIASIKTKTLNNDGSQDSAYTLYDGFGRPRQTQSPAQDGGRLLTDTFYDERGQAALAYAPYYANGAPGATLLKVEDATGVETQTATTFDGLGRTVRTQVLAGNGAGTPLATTLTSYSGNTTSVTPPKGGTPTTTITDATGHITELRQYDSATPTGTYDATTYAYDPRGDLIKLTDPSANVWTWTYDQLGRQVKAVDPDTGTNTKAYNDRGELVSTTDGRGKTVTHIYDNLSREIETHDGAATGPLLTSQTWDPTNNKGQLASTTRYATVSGTTYQYKTVVNTYDALYRVTKSTLTVPSVPGQEGLAGDYVGGSQYNLDGTLQGTAYPAAGNLPAEGVAYTYDSLHRPATIGSNLSTYLTGQTYSLTNKPTQSTLNAGSKSTWVTNSYEWGTQRLAGSRTDQQDITGAARATAYTYDEAGNVTSLLDNSRTGTDQQCFQYDHLGRLTEAFTPAAATCPTTPAGTTLGGPAPYWTSYTYNTDGTRDTETRHDPTGITAADSTSTYTYHVAGAGPHTLADLTTTTGTATPVHQTYGYDTAGNTTTRHLAPTPGQTDDQTLTWGTEDHLDHAADSVTTTAGTGTTTTAKTTDYIYDTAGNRLIEHTLDTANPSAENTTLYLGTTEINFVKGAAKATATRYYPLGSATAVRTDDRKVTFQITDAHGTADAGIDAATGELNQHYETPFGQDRGPAPATWAGTRGFLGGTKDTATGLTHLGARDYDPTTGRFLSVDPLLASTDPQSLAGYTYSNNNPLTYSDPTGQQRSSRDGGDAPCSEQPGAGQYACPDNPDPSGDNISVGDLVEQEKFGTDVNNDHLATIYPGYSIPIDWDKAQAYAKAFNATMTRLCKPYNWDCDAFSDYNLYGVERSTCNEIGGCPAGIEASLAQQIAAGFLEFGFGGNDGAGRTQWGKVKPKGSKSVFCSFSPDTPVLLGDGQTEEIGKLEPGQQVESADPETGRHKGPRTITATLVHHDDDLVDLTIESTPGHTSTLHTTANHPFWDDTLHKWITAGHLTPGHALETATDQHATITAVSTIAGDADMYNLTVDQLHTYYVLAGDTPVLVHNSGCFNPAEMGAALPEYAGGTTSGTGVAANGRVYNIESGNKAADADLLKIVNDRLRAAGRIPGTVTSARASDAEQKFAATMIRDGIDNADLVINNPAGPCTVRLGCDDALGTILGDRQLTVHWPDGSGGWTSQTYGGAG</sequence>
<protein>
    <submittedName>
        <fullName evidence="5">Sugar-binding protein</fullName>
    </submittedName>
</protein>
<proteinExistence type="predicted"/>
<evidence type="ECO:0000256" key="1">
    <source>
        <dbReference type="ARBA" id="ARBA00022737"/>
    </source>
</evidence>
<dbReference type="Gene3D" id="2.170.16.10">
    <property type="entry name" value="Hedgehog/Intein (Hint) domain"/>
    <property type="match status" value="1"/>
</dbReference>
<evidence type="ECO:0000313" key="6">
    <source>
        <dbReference type="Proteomes" id="UP000734511"/>
    </source>
</evidence>
<dbReference type="NCBIfam" id="TIGR01443">
    <property type="entry name" value="intein_Cterm"/>
    <property type="match status" value="1"/>
</dbReference>
<evidence type="ECO:0000259" key="4">
    <source>
        <dbReference type="SMART" id="SM00306"/>
    </source>
</evidence>
<dbReference type="CDD" id="cd00081">
    <property type="entry name" value="Hint"/>
    <property type="match status" value="1"/>
</dbReference>
<accession>A0ABX0ZFH5</accession>
<dbReference type="InterPro" id="IPR056823">
    <property type="entry name" value="TEN-like_YD-shell"/>
</dbReference>
<dbReference type="PANTHER" id="PTHR32305">
    <property type="match status" value="1"/>
</dbReference>
<dbReference type="Pfam" id="PF07591">
    <property type="entry name" value="PT-HINT"/>
    <property type="match status" value="1"/>
</dbReference>
<name>A0ABX0ZFH5_9ACTN</name>
<dbReference type="Gene3D" id="2.180.10.10">
    <property type="entry name" value="RHS repeat-associated core"/>
    <property type="match status" value="2"/>
</dbReference>
<feature type="domain" description="Hint" evidence="4">
    <location>
        <begin position="2083"/>
        <end position="2185"/>
    </location>
</feature>
<feature type="region of interest" description="Disordered" evidence="2">
    <location>
        <begin position="1907"/>
        <end position="1961"/>
    </location>
</feature>
<dbReference type="PROSITE" id="PS50818">
    <property type="entry name" value="INTEIN_C_TER"/>
    <property type="match status" value="1"/>
</dbReference>
<dbReference type="InterPro" id="IPR031325">
    <property type="entry name" value="RHS_repeat"/>
</dbReference>
<dbReference type="NCBIfam" id="TIGR03696">
    <property type="entry name" value="Rhs_assc_core"/>
    <property type="match status" value="1"/>
</dbReference>
<dbReference type="InterPro" id="IPR003587">
    <property type="entry name" value="Hint_dom_N"/>
</dbReference>
<dbReference type="InterPro" id="IPR032724">
    <property type="entry name" value="SCP1.201-like"/>
</dbReference>
<dbReference type="InterPro" id="IPR050708">
    <property type="entry name" value="T6SS_VgrG/RHS"/>
</dbReference>
<feature type="chain" id="PRO_5046836003" evidence="3">
    <location>
        <begin position="32"/>
        <end position="2365"/>
    </location>
</feature>
<dbReference type="NCBIfam" id="TIGR01643">
    <property type="entry name" value="YD_repeat_2x"/>
    <property type="match status" value="1"/>
</dbReference>
<dbReference type="SUPFAM" id="SSF51294">
    <property type="entry name" value="Hedgehog/intein (Hint) domain"/>
    <property type="match status" value="1"/>
</dbReference>
<dbReference type="Pfam" id="PF14428">
    <property type="entry name" value="DddA-like"/>
    <property type="match status" value="1"/>
</dbReference>
<dbReference type="InterPro" id="IPR030934">
    <property type="entry name" value="Intein_C"/>
</dbReference>
<reference evidence="5 6" key="1">
    <citation type="submission" date="2020-03" db="EMBL/GenBank/DDBJ databases">
        <title>WGS of actinomycetes isolated from Thailand.</title>
        <authorList>
            <person name="Thawai C."/>
        </authorList>
    </citation>
    <scope>NUCLEOTIDE SEQUENCE [LARGE SCALE GENOMIC DNA]</scope>
    <source>
        <strain evidence="5 6">PRB2-1</strain>
    </source>
</reference>
<evidence type="ECO:0000256" key="3">
    <source>
        <dbReference type="SAM" id="SignalP"/>
    </source>
</evidence>
<gene>
    <name evidence="5" type="ORF">HCN08_03830</name>
</gene>
<keyword evidence="3" id="KW-0732">Signal</keyword>
<evidence type="ECO:0000256" key="2">
    <source>
        <dbReference type="SAM" id="MobiDB-lite"/>
    </source>
</evidence>
<feature type="signal peptide" evidence="3">
    <location>
        <begin position="1"/>
        <end position="31"/>
    </location>
</feature>